<dbReference type="SMART" id="SM00419">
    <property type="entry name" value="HTH_CRP"/>
    <property type="match status" value="1"/>
</dbReference>
<evidence type="ECO:0000256" key="2">
    <source>
        <dbReference type="ARBA" id="ARBA00023125"/>
    </source>
</evidence>
<dbReference type="SUPFAM" id="SSF46785">
    <property type="entry name" value="Winged helix' DNA-binding domain"/>
    <property type="match status" value="1"/>
</dbReference>
<dbReference type="Gene3D" id="2.60.120.10">
    <property type="entry name" value="Jelly Rolls"/>
    <property type="match status" value="1"/>
</dbReference>
<gene>
    <name evidence="5" type="ORF">S03H2_38787</name>
</gene>
<dbReference type="GO" id="GO:0003677">
    <property type="term" value="F:DNA binding"/>
    <property type="evidence" value="ECO:0007669"/>
    <property type="project" value="UniProtKB-KW"/>
</dbReference>
<keyword evidence="3" id="KW-0804">Transcription</keyword>
<feature type="non-terminal residue" evidence="5">
    <location>
        <position position="1"/>
    </location>
</feature>
<dbReference type="InterPro" id="IPR018490">
    <property type="entry name" value="cNMP-bd_dom_sf"/>
</dbReference>
<dbReference type="Pfam" id="PF13545">
    <property type="entry name" value="HTH_Crp_2"/>
    <property type="match status" value="1"/>
</dbReference>
<evidence type="ECO:0000259" key="4">
    <source>
        <dbReference type="PROSITE" id="PS51063"/>
    </source>
</evidence>
<accession>X1HYK5</accession>
<evidence type="ECO:0000256" key="3">
    <source>
        <dbReference type="ARBA" id="ARBA00023163"/>
    </source>
</evidence>
<dbReference type="InterPro" id="IPR050397">
    <property type="entry name" value="Env_Response_Regulators"/>
</dbReference>
<dbReference type="AlphaFoldDB" id="X1HYK5"/>
<organism evidence="5">
    <name type="scientific">marine sediment metagenome</name>
    <dbReference type="NCBI Taxonomy" id="412755"/>
    <lineage>
        <taxon>unclassified sequences</taxon>
        <taxon>metagenomes</taxon>
        <taxon>ecological metagenomes</taxon>
    </lineage>
</organism>
<dbReference type="GO" id="GO:0003700">
    <property type="term" value="F:DNA-binding transcription factor activity"/>
    <property type="evidence" value="ECO:0007669"/>
    <property type="project" value="TreeGrafter"/>
</dbReference>
<dbReference type="PROSITE" id="PS51063">
    <property type="entry name" value="HTH_CRP_2"/>
    <property type="match status" value="1"/>
</dbReference>
<dbReference type="InterPro" id="IPR012318">
    <property type="entry name" value="HTH_CRP"/>
</dbReference>
<dbReference type="InterPro" id="IPR036390">
    <property type="entry name" value="WH_DNA-bd_sf"/>
</dbReference>
<comment type="caution">
    <text evidence="5">The sequence shown here is derived from an EMBL/GenBank/DDBJ whole genome shotgun (WGS) entry which is preliminary data.</text>
</comment>
<sequence length="137" mass="15387">ALFDINGNTVSAQAMVPSVLYAIEKSELEALVREYPQLALNMIKVLARQMHDYLSLVEDLSFKSVISRLARILLEYSRETTVHNPSKFSQQEIAAMVGTVREVIGRSLKALEKEGLIRLDRSRIIIMDSQALRQVAG</sequence>
<dbReference type="InterPro" id="IPR014710">
    <property type="entry name" value="RmlC-like_jellyroll"/>
</dbReference>
<dbReference type="PANTHER" id="PTHR24567:SF74">
    <property type="entry name" value="HTH-TYPE TRANSCRIPTIONAL REGULATOR ARCR"/>
    <property type="match status" value="1"/>
</dbReference>
<dbReference type="EMBL" id="BARU01023934">
    <property type="protein sequence ID" value="GAH58909.1"/>
    <property type="molecule type" value="Genomic_DNA"/>
</dbReference>
<dbReference type="PRINTS" id="PR00034">
    <property type="entry name" value="HTHCRP"/>
</dbReference>
<protein>
    <recommendedName>
        <fullName evidence="4">HTH crp-type domain-containing protein</fullName>
    </recommendedName>
</protein>
<evidence type="ECO:0000256" key="1">
    <source>
        <dbReference type="ARBA" id="ARBA00023015"/>
    </source>
</evidence>
<dbReference type="GO" id="GO:0005829">
    <property type="term" value="C:cytosol"/>
    <property type="evidence" value="ECO:0007669"/>
    <property type="project" value="TreeGrafter"/>
</dbReference>
<feature type="domain" description="HTH crp-type" evidence="4">
    <location>
        <begin position="63"/>
        <end position="130"/>
    </location>
</feature>
<reference evidence="5" key="1">
    <citation type="journal article" date="2014" name="Front. Microbiol.">
        <title>High frequency of phylogenetically diverse reductive dehalogenase-homologous genes in deep subseafloor sedimentary metagenomes.</title>
        <authorList>
            <person name="Kawai M."/>
            <person name="Futagami T."/>
            <person name="Toyoda A."/>
            <person name="Takaki Y."/>
            <person name="Nishi S."/>
            <person name="Hori S."/>
            <person name="Arai W."/>
            <person name="Tsubouchi T."/>
            <person name="Morono Y."/>
            <person name="Uchiyama I."/>
            <person name="Ito T."/>
            <person name="Fujiyama A."/>
            <person name="Inagaki F."/>
            <person name="Takami H."/>
        </authorList>
    </citation>
    <scope>NUCLEOTIDE SEQUENCE</scope>
    <source>
        <strain evidence="5">Expedition CK06-06</strain>
    </source>
</reference>
<dbReference type="SUPFAM" id="SSF51206">
    <property type="entry name" value="cAMP-binding domain-like"/>
    <property type="match status" value="1"/>
</dbReference>
<name>X1HYK5_9ZZZZ</name>
<proteinExistence type="predicted"/>
<keyword evidence="2" id="KW-0238">DNA-binding</keyword>
<keyword evidence="1" id="KW-0805">Transcription regulation</keyword>
<evidence type="ECO:0000313" key="5">
    <source>
        <dbReference type="EMBL" id="GAH58909.1"/>
    </source>
</evidence>
<dbReference type="PANTHER" id="PTHR24567">
    <property type="entry name" value="CRP FAMILY TRANSCRIPTIONAL REGULATORY PROTEIN"/>
    <property type="match status" value="1"/>
</dbReference>